<dbReference type="RefSeq" id="XP_005709863.1">
    <property type="nucleotide sequence ID" value="XM_005709806.1"/>
</dbReference>
<protein>
    <submittedName>
        <fullName evidence="1">Uncharacterized protein</fullName>
    </submittedName>
</protein>
<dbReference type="Gene3D" id="2.130.10.10">
    <property type="entry name" value="YVTN repeat-like/Quinoprotein amine dehydrogenase"/>
    <property type="match status" value="1"/>
</dbReference>
<dbReference type="Proteomes" id="UP000012073">
    <property type="component" value="Unassembled WGS sequence"/>
</dbReference>
<organism evidence="1 2">
    <name type="scientific">Chondrus crispus</name>
    <name type="common">Carrageen Irish moss</name>
    <name type="synonym">Polymorpha crispa</name>
    <dbReference type="NCBI Taxonomy" id="2769"/>
    <lineage>
        <taxon>Eukaryota</taxon>
        <taxon>Rhodophyta</taxon>
        <taxon>Florideophyceae</taxon>
        <taxon>Rhodymeniophycidae</taxon>
        <taxon>Gigartinales</taxon>
        <taxon>Gigartinaceae</taxon>
        <taxon>Chondrus</taxon>
    </lineage>
</organism>
<sequence length="317" mass="34454">MQVWSLARGTGTRIFRRELSELQKEALLTTTDAQDDAKEVQFARGIAQASLDQRGPILFCGTDTGSVHGVEYRQTKSGGITRICTMTDLTHPVVCLAGDRRESDLLAGSDQAGNLTVWSVREEPESDGSTKLQCCVSTAYTYHMKDDFFTSLGVRDKVVIGGHGSGCITFHDTEHKAVLASVVTNTKAITSIDVYEDRNLLLVAGEDGRVTTLGFSAKQGFKPVVHFSVAFESIIIGCAFSNLEGGLPRIAMLTWETCNLKQFEYKRSKSKKMQHDSAVGGTRSISSYSCVVDDMFSPVAKSKAAGLSGGELEEERN</sequence>
<dbReference type="KEGG" id="ccp:CHC_T00006654001"/>
<keyword evidence="2" id="KW-1185">Reference proteome</keyword>
<evidence type="ECO:0000313" key="2">
    <source>
        <dbReference type="Proteomes" id="UP000012073"/>
    </source>
</evidence>
<name>R7QNA4_CHOCR</name>
<dbReference type="InterPro" id="IPR036322">
    <property type="entry name" value="WD40_repeat_dom_sf"/>
</dbReference>
<dbReference type="GeneID" id="17317590"/>
<evidence type="ECO:0000313" key="1">
    <source>
        <dbReference type="EMBL" id="CDF39569.1"/>
    </source>
</evidence>
<proteinExistence type="predicted"/>
<dbReference type="Gramene" id="CDF39569">
    <property type="protein sequence ID" value="CDF39569"/>
    <property type="gene ID" value="CHC_T00006654001"/>
</dbReference>
<dbReference type="EMBL" id="HG002054">
    <property type="protein sequence ID" value="CDF39569.1"/>
    <property type="molecule type" value="Genomic_DNA"/>
</dbReference>
<accession>R7QNA4</accession>
<dbReference type="AlphaFoldDB" id="R7QNA4"/>
<dbReference type="SUPFAM" id="SSF50978">
    <property type="entry name" value="WD40 repeat-like"/>
    <property type="match status" value="1"/>
</dbReference>
<reference evidence="2" key="1">
    <citation type="journal article" date="2013" name="Proc. Natl. Acad. Sci. U.S.A.">
        <title>Genome structure and metabolic features in the red seaweed Chondrus crispus shed light on evolution of the Archaeplastida.</title>
        <authorList>
            <person name="Collen J."/>
            <person name="Porcel B."/>
            <person name="Carre W."/>
            <person name="Ball S.G."/>
            <person name="Chaparro C."/>
            <person name="Tonon T."/>
            <person name="Barbeyron T."/>
            <person name="Michel G."/>
            <person name="Noel B."/>
            <person name="Valentin K."/>
            <person name="Elias M."/>
            <person name="Artiguenave F."/>
            <person name="Arun A."/>
            <person name="Aury J.M."/>
            <person name="Barbosa-Neto J.F."/>
            <person name="Bothwell J.H."/>
            <person name="Bouget F.Y."/>
            <person name="Brillet L."/>
            <person name="Cabello-Hurtado F."/>
            <person name="Capella-Gutierrez S."/>
            <person name="Charrier B."/>
            <person name="Cladiere L."/>
            <person name="Cock J.M."/>
            <person name="Coelho S.M."/>
            <person name="Colleoni C."/>
            <person name="Czjzek M."/>
            <person name="Da Silva C."/>
            <person name="Delage L."/>
            <person name="Denoeud F."/>
            <person name="Deschamps P."/>
            <person name="Dittami S.M."/>
            <person name="Gabaldon T."/>
            <person name="Gachon C.M."/>
            <person name="Groisillier A."/>
            <person name="Herve C."/>
            <person name="Jabbari K."/>
            <person name="Katinka M."/>
            <person name="Kloareg B."/>
            <person name="Kowalczyk N."/>
            <person name="Labadie K."/>
            <person name="Leblanc C."/>
            <person name="Lopez P.J."/>
            <person name="McLachlan D.H."/>
            <person name="Meslet-Cladiere L."/>
            <person name="Moustafa A."/>
            <person name="Nehr Z."/>
            <person name="Nyvall Collen P."/>
            <person name="Panaud O."/>
            <person name="Partensky F."/>
            <person name="Poulain J."/>
            <person name="Rensing S.A."/>
            <person name="Rousvoal S."/>
            <person name="Samson G."/>
            <person name="Symeonidi A."/>
            <person name="Weissenbach J."/>
            <person name="Zambounis A."/>
            <person name="Wincker P."/>
            <person name="Boyen C."/>
        </authorList>
    </citation>
    <scope>NUCLEOTIDE SEQUENCE [LARGE SCALE GENOMIC DNA]</scope>
    <source>
        <strain evidence="2">cv. Stackhouse</strain>
    </source>
</reference>
<gene>
    <name evidence="1" type="ORF">CHC_T00006654001</name>
</gene>
<dbReference type="OrthoDB" id="10644719at2759"/>
<dbReference type="InterPro" id="IPR015943">
    <property type="entry name" value="WD40/YVTN_repeat-like_dom_sf"/>
</dbReference>